<dbReference type="PANTHER" id="PTHR30258">
    <property type="entry name" value="TYPE II SECRETION SYSTEM PROTEIN GSPE-RELATED"/>
    <property type="match status" value="1"/>
</dbReference>
<organism evidence="5 6">
    <name type="scientific">Methylohalomonas lacus</name>
    <dbReference type="NCBI Taxonomy" id="398773"/>
    <lineage>
        <taxon>Bacteria</taxon>
        <taxon>Pseudomonadati</taxon>
        <taxon>Pseudomonadota</taxon>
        <taxon>Gammaproteobacteria</taxon>
        <taxon>Methylohalomonadales</taxon>
        <taxon>Methylohalomonadaceae</taxon>
        <taxon>Methylohalomonas</taxon>
    </lineage>
</organism>
<dbReference type="Pfam" id="PF05157">
    <property type="entry name" value="MshEN"/>
    <property type="match status" value="1"/>
</dbReference>
<dbReference type="GO" id="GO:0005524">
    <property type="term" value="F:ATP binding"/>
    <property type="evidence" value="ECO:0007669"/>
    <property type="project" value="UniProtKB-KW"/>
</dbReference>
<evidence type="ECO:0000256" key="3">
    <source>
        <dbReference type="ARBA" id="ARBA00022840"/>
    </source>
</evidence>
<protein>
    <submittedName>
        <fullName evidence="5">Type II secretory ATPase GspE/PulE/Tfp pilus assembly ATPase PilB-like protein</fullName>
    </submittedName>
</protein>
<feature type="domain" description="Bacterial type II secretion system protein E" evidence="4">
    <location>
        <begin position="384"/>
        <end position="398"/>
    </location>
</feature>
<comment type="caution">
    <text evidence="5">The sequence shown here is derived from an EMBL/GenBank/DDBJ whole genome shotgun (WGS) entry which is preliminary data.</text>
</comment>
<dbReference type="SUPFAM" id="SSF160246">
    <property type="entry name" value="EspE N-terminal domain-like"/>
    <property type="match status" value="1"/>
</dbReference>
<proteinExistence type="inferred from homology"/>
<dbReference type="PANTHER" id="PTHR30258:SF1">
    <property type="entry name" value="PROTEIN TRANSPORT PROTEIN HOFB HOMOLOG"/>
    <property type="match status" value="1"/>
</dbReference>
<dbReference type="SUPFAM" id="SSF52540">
    <property type="entry name" value="P-loop containing nucleoside triphosphate hydrolases"/>
    <property type="match status" value="1"/>
</dbReference>
<dbReference type="Gene3D" id="3.30.450.90">
    <property type="match status" value="1"/>
</dbReference>
<dbReference type="InterPro" id="IPR003593">
    <property type="entry name" value="AAA+_ATPase"/>
</dbReference>
<dbReference type="Gene3D" id="3.30.300.160">
    <property type="entry name" value="Type II secretion system, protein E, N-terminal domain"/>
    <property type="match status" value="1"/>
</dbReference>
<reference evidence="5" key="1">
    <citation type="submission" date="2022-08" db="EMBL/GenBank/DDBJ databases">
        <title>Genomic Encyclopedia of Type Strains, Phase III (KMG-III): the genomes of soil and plant-associated and newly described type strains.</title>
        <authorList>
            <person name="Whitman W."/>
        </authorList>
    </citation>
    <scope>NUCLEOTIDE SEQUENCE</scope>
    <source>
        <strain evidence="5">HMT 1</strain>
    </source>
</reference>
<dbReference type="GO" id="GO:0016887">
    <property type="term" value="F:ATP hydrolysis activity"/>
    <property type="evidence" value="ECO:0007669"/>
    <property type="project" value="TreeGrafter"/>
</dbReference>
<name>A0AAE3L4T2_9GAMM</name>
<sequence length="572" mass="63391">MTAGPHKRPMRIGEILVQKGVTTPDQVNIALTEQKKSKEHLGKILVKLGFATEAIIRDVLGGVLGQESVDLSHAIIDADAVRLIHQDIARRYRVLPLTYDTKNERLTIAMADTFDLVAMDQIVAEVGDSVEIVPLLTGEGEIETAIDRAYGFELSVDGILNEIETGEIDYQSLDAESDEYSQPVVRLVNALLSDAVKRDASDIHFEPEEGFLRFRYRIDGVLRQIRSLHKNYWSALAVRLKVMAGMDIAETRAPQDGRISLTLSGRTVDFRVSTLPTVHGENIVLRVLDRSRGIVSMEELGLQPEAMDLLKLMVARPEGIIMVTGPTGSGKTTTLYSLLNYLNTESVNIMTLEDPVEYPTSMIRQTSVNESIRLDFASGIRSMMRQDPDIILVGEIRDEDTANMAFRAAMTGHQVFSTLHTNSAIGAIPRLLDIGILPDILSGNIIGILAQRLIRRLCVNCKEPYEMSELERGLLGLKISEREQPLYRATGCSKCENTGYRGRIALMELLHFDADIDELIARRATPKEIRKLAVAKGFRTLAEVGAARVMEGVTSIDEVSRVVDLTSRLKQG</sequence>
<evidence type="ECO:0000313" key="5">
    <source>
        <dbReference type="EMBL" id="MCS3904418.1"/>
    </source>
</evidence>
<evidence type="ECO:0000259" key="4">
    <source>
        <dbReference type="PROSITE" id="PS00662"/>
    </source>
</evidence>
<dbReference type="CDD" id="cd01129">
    <property type="entry name" value="PulE-GspE-like"/>
    <property type="match status" value="1"/>
</dbReference>
<dbReference type="Proteomes" id="UP001204445">
    <property type="component" value="Unassembled WGS sequence"/>
</dbReference>
<evidence type="ECO:0000256" key="2">
    <source>
        <dbReference type="ARBA" id="ARBA00022741"/>
    </source>
</evidence>
<comment type="similarity">
    <text evidence="1">Belongs to the GSP E family.</text>
</comment>
<keyword evidence="6" id="KW-1185">Reference proteome</keyword>
<gene>
    <name evidence="5" type="ORF">J2T55_002454</name>
</gene>
<accession>A0AAE3L4T2</accession>
<dbReference type="InterPro" id="IPR001482">
    <property type="entry name" value="T2SS/T4SS_dom"/>
</dbReference>
<dbReference type="Pfam" id="PF00437">
    <property type="entry name" value="T2SSE"/>
    <property type="match status" value="1"/>
</dbReference>
<dbReference type="InterPro" id="IPR027417">
    <property type="entry name" value="P-loop_NTPase"/>
</dbReference>
<evidence type="ECO:0000313" key="6">
    <source>
        <dbReference type="Proteomes" id="UP001204445"/>
    </source>
</evidence>
<dbReference type="AlphaFoldDB" id="A0AAE3L4T2"/>
<dbReference type="EMBL" id="JANUCT010000022">
    <property type="protein sequence ID" value="MCS3904418.1"/>
    <property type="molecule type" value="Genomic_DNA"/>
</dbReference>
<keyword evidence="3" id="KW-0067">ATP-binding</keyword>
<keyword evidence="2" id="KW-0547">Nucleotide-binding</keyword>
<dbReference type="FunFam" id="3.30.450.90:FF:000001">
    <property type="entry name" value="Type II secretion system ATPase GspE"/>
    <property type="match status" value="1"/>
</dbReference>
<dbReference type="Gene3D" id="3.40.50.300">
    <property type="entry name" value="P-loop containing nucleotide triphosphate hydrolases"/>
    <property type="match status" value="1"/>
</dbReference>
<dbReference type="GO" id="GO:0005886">
    <property type="term" value="C:plasma membrane"/>
    <property type="evidence" value="ECO:0007669"/>
    <property type="project" value="TreeGrafter"/>
</dbReference>
<dbReference type="InterPro" id="IPR037257">
    <property type="entry name" value="T2SS_E_N_sf"/>
</dbReference>
<dbReference type="InterPro" id="IPR007831">
    <property type="entry name" value="T2SS_GspE_N"/>
</dbReference>
<evidence type="ECO:0000256" key="1">
    <source>
        <dbReference type="ARBA" id="ARBA00006611"/>
    </source>
</evidence>
<dbReference type="PROSITE" id="PS00662">
    <property type="entry name" value="T2SP_E"/>
    <property type="match status" value="1"/>
</dbReference>
<dbReference type="SMART" id="SM00382">
    <property type="entry name" value="AAA"/>
    <property type="match status" value="1"/>
</dbReference>